<evidence type="ECO:0000313" key="2">
    <source>
        <dbReference type="EnsemblPlants" id="TuG1812G0300004971.01.T01"/>
    </source>
</evidence>
<evidence type="ECO:0000313" key="3">
    <source>
        <dbReference type="Proteomes" id="UP000015106"/>
    </source>
</evidence>
<keyword evidence="1" id="KW-0732">Signal</keyword>
<evidence type="ECO:0000256" key="1">
    <source>
        <dbReference type="SAM" id="SignalP"/>
    </source>
</evidence>
<dbReference type="Proteomes" id="UP000015106">
    <property type="component" value="Chromosome 3"/>
</dbReference>
<reference evidence="2" key="2">
    <citation type="submission" date="2018-03" db="EMBL/GenBank/DDBJ databases">
        <title>The Triticum urartu genome reveals the dynamic nature of wheat genome evolution.</title>
        <authorList>
            <person name="Ling H."/>
            <person name="Ma B."/>
            <person name="Shi X."/>
            <person name="Liu H."/>
            <person name="Dong L."/>
            <person name="Sun H."/>
            <person name="Cao Y."/>
            <person name="Gao Q."/>
            <person name="Zheng S."/>
            <person name="Li Y."/>
            <person name="Yu Y."/>
            <person name="Du H."/>
            <person name="Qi M."/>
            <person name="Li Y."/>
            <person name="Yu H."/>
            <person name="Cui Y."/>
            <person name="Wang N."/>
            <person name="Chen C."/>
            <person name="Wu H."/>
            <person name="Zhao Y."/>
            <person name="Zhang J."/>
            <person name="Li Y."/>
            <person name="Zhou W."/>
            <person name="Zhang B."/>
            <person name="Hu W."/>
            <person name="Eijk M."/>
            <person name="Tang J."/>
            <person name="Witsenboer H."/>
            <person name="Zhao S."/>
            <person name="Li Z."/>
            <person name="Zhang A."/>
            <person name="Wang D."/>
            <person name="Liang C."/>
        </authorList>
    </citation>
    <scope>NUCLEOTIDE SEQUENCE [LARGE SCALE GENOMIC DNA]</scope>
    <source>
        <strain evidence="2">cv. G1812</strain>
    </source>
</reference>
<dbReference type="AlphaFoldDB" id="A0A8R7PY93"/>
<dbReference type="Gramene" id="TuG1812G0300004971.01.T01">
    <property type="protein sequence ID" value="TuG1812G0300004971.01.T01"/>
    <property type="gene ID" value="TuG1812G0300004971.01"/>
</dbReference>
<keyword evidence="3" id="KW-1185">Reference proteome</keyword>
<accession>A0A8R7PY93</accession>
<feature type="signal peptide" evidence="1">
    <location>
        <begin position="1"/>
        <end position="15"/>
    </location>
</feature>
<reference evidence="3" key="1">
    <citation type="journal article" date="2013" name="Nature">
        <title>Draft genome of the wheat A-genome progenitor Triticum urartu.</title>
        <authorList>
            <person name="Ling H.Q."/>
            <person name="Zhao S."/>
            <person name="Liu D."/>
            <person name="Wang J."/>
            <person name="Sun H."/>
            <person name="Zhang C."/>
            <person name="Fan H."/>
            <person name="Li D."/>
            <person name="Dong L."/>
            <person name="Tao Y."/>
            <person name="Gao C."/>
            <person name="Wu H."/>
            <person name="Li Y."/>
            <person name="Cui Y."/>
            <person name="Guo X."/>
            <person name="Zheng S."/>
            <person name="Wang B."/>
            <person name="Yu K."/>
            <person name="Liang Q."/>
            <person name="Yang W."/>
            <person name="Lou X."/>
            <person name="Chen J."/>
            <person name="Feng M."/>
            <person name="Jian J."/>
            <person name="Zhang X."/>
            <person name="Luo G."/>
            <person name="Jiang Y."/>
            <person name="Liu J."/>
            <person name="Wang Z."/>
            <person name="Sha Y."/>
            <person name="Zhang B."/>
            <person name="Wu H."/>
            <person name="Tang D."/>
            <person name="Shen Q."/>
            <person name="Xue P."/>
            <person name="Zou S."/>
            <person name="Wang X."/>
            <person name="Liu X."/>
            <person name="Wang F."/>
            <person name="Yang Y."/>
            <person name="An X."/>
            <person name="Dong Z."/>
            <person name="Zhang K."/>
            <person name="Zhang X."/>
            <person name="Luo M.C."/>
            <person name="Dvorak J."/>
            <person name="Tong Y."/>
            <person name="Wang J."/>
            <person name="Yang H."/>
            <person name="Li Z."/>
            <person name="Wang D."/>
            <person name="Zhang A."/>
            <person name="Wang J."/>
        </authorList>
    </citation>
    <scope>NUCLEOTIDE SEQUENCE</scope>
    <source>
        <strain evidence="3">cv. G1812</strain>
    </source>
</reference>
<organism evidence="2 3">
    <name type="scientific">Triticum urartu</name>
    <name type="common">Red wild einkorn</name>
    <name type="synonym">Crithodium urartu</name>
    <dbReference type="NCBI Taxonomy" id="4572"/>
    <lineage>
        <taxon>Eukaryota</taxon>
        <taxon>Viridiplantae</taxon>
        <taxon>Streptophyta</taxon>
        <taxon>Embryophyta</taxon>
        <taxon>Tracheophyta</taxon>
        <taxon>Spermatophyta</taxon>
        <taxon>Magnoliopsida</taxon>
        <taxon>Liliopsida</taxon>
        <taxon>Poales</taxon>
        <taxon>Poaceae</taxon>
        <taxon>BOP clade</taxon>
        <taxon>Pooideae</taxon>
        <taxon>Triticodae</taxon>
        <taxon>Triticeae</taxon>
        <taxon>Triticinae</taxon>
        <taxon>Triticum</taxon>
    </lineage>
</organism>
<protein>
    <submittedName>
        <fullName evidence="2">Uncharacterized protein</fullName>
    </submittedName>
</protein>
<proteinExistence type="predicted"/>
<name>A0A8R7PY93_TRIUA</name>
<sequence>MLSLLDLLLLSSILGYSKISYRKHKRGELKIFKLEDVLQ</sequence>
<feature type="chain" id="PRO_5035714804" evidence="1">
    <location>
        <begin position="16"/>
        <end position="39"/>
    </location>
</feature>
<reference evidence="2" key="3">
    <citation type="submission" date="2022-06" db="UniProtKB">
        <authorList>
            <consortium name="EnsemblPlants"/>
        </authorList>
    </citation>
    <scope>IDENTIFICATION</scope>
</reference>
<dbReference type="EnsemblPlants" id="TuG1812G0300004971.01.T01">
    <property type="protein sequence ID" value="TuG1812G0300004971.01.T01"/>
    <property type="gene ID" value="TuG1812G0300004971.01"/>
</dbReference>